<accession>A0A8S8XFJ4</accession>
<protein>
    <submittedName>
        <fullName evidence="1">Uncharacterized protein</fullName>
    </submittedName>
</protein>
<dbReference type="AlphaFoldDB" id="A0A8S8XFJ4"/>
<comment type="caution">
    <text evidence="1">The sequence shown here is derived from an EMBL/GenBank/DDBJ whole genome shotgun (WGS) entry which is preliminary data.</text>
</comment>
<keyword evidence="2" id="KW-1185">Reference proteome</keyword>
<gene>
    <name evidence="1" type="ORF">TMPK1_30090</name>
</gene>
<evidence type="ECO:0000313" key="1">
    <source>
        <dbReference type="EMBL" id="GIL40772.1"/>
    </source>
</evidence>
<proteinExistence type="predicted"/>
<dbReference type="Proteomes" id="UP000681075">
    <property type="component" value="Unassembled WGS sequence"/>
</dbReference>
<sequence>MESSPILVPGSGYVPDAPSATTTLANTQGATGDDLSFSDVLDAINPLQHLPIISTIYREATGSEIKTLPNLIGGAIFGGIFGLIGAAVDSVVKEASGSTIGHHLLAAVGLADDDKKPEVTVTDVATGEVVPEDKAASNAIVVPGAGAIALKTTSIMLDEASGQPADFAAERIARTPGAATQATYPLQRSLVQPAVAQAAPATAAQAAAAQQPTDFYRSLQRANFSHQPARPLQTLSTIETSAARSAKTKTTAAGATANDAVAVEPAVAAPAKVGAPTSILPQAQAGSMQPPSVAQAQATLQANPESFNANMMAALEKYQAMRGGDAARTVSITQ</sequence>
<organism evidence="1 2">
    <name type="scientific">Roseiterribacter gracilis</name>
    <dbReference type="NCBI Taxonomy" id="2812848"/>
    <lineage>
        <taxon>Bacteria</taxon>
        <taxon>Pseudomonadati</taxon>
        <taxon>Pseudomonadota</taxon>
        <taxon>Alphaproteobacteria</taxon>
        <taxon>Rhodospirillales</taxon>
        <taxon>Roseiterribacteraceae</taxon>
        <taxon>Roseiterribacter</taxon>
    </lineage>
</organism>
<dbReference type="EMBL" id="BOPV01000001">
    <property type="protein sequence ID" value="GIL40772.1"/>
    <property type="molecule type" value="Genomic_DNA"/>
</dbReference>
<name>A0A8S8XFJ4_9PROT</name>
<dbReference type="RefSeq" id="WP_420243963.1">
    <property type="nucleotide sequence ID" value="NZ_BOPV01000001.1"/>
</dbReference>
<evidence type="ECO:0000313" key="2">
    <source>
        <dbReference type="Proteomes" id="UP000681075"/>
    </source>
</evidence>
<reference evidence="1" key="1">
    <citation type="submission" date="2021-02" db="EMBL/GenBank/DDBJ databases">
        <title>Genome sequence of Rhodospirillales sp. strain TMPK1 isolated from soil.</title>
        <authorList>
            <person name="Nakai R."/>
            <person name="Kusada H."/>
            <person name="Tamaki H."/>
        </authorList>
    </citation>
    <scope>NUCLEOTIDE SEQUENCE</scope>
    <source>
        <strain evidence="1">TMPK1</strain>
    </source>
</reference>